<feature type="transmembrane region" description="Helical" evidence="1">
    <location>
        <begin position="21"/>
        <end position="40"/>
    </location>
</feature>
<evidence type="ECO:0000256" key="1">
    <source>
        <dbReference type="SAM" id="Phobius"/>
    </source>
</evidence>
<dbReference type="Proteomes" id="UP001501257">
    <property type="component" value="Unassembled WGS sequence"/>
</dbReference>
<proteinExistence type="predicted"/>
<dbReference type="InterPro" id="IPR025443">
    <property type="entry name" value="DUF4307"/>
</dbReference>
<keyword evidence="1" id="KW-0472">Membrane</keyword>
<evidence type="ECO:0000313" key="3">
    <source>
        <dbReference type="Proteomes" id="UP001501257"/>
    </source>
</evidence>
<organism evidence="2 3">
    <name type="scientific">Paeniglutamicibacter antarcticus</name>
    <dbReference type="NCBI Taxonomy" id="494023"/>
    <lineage>
        <taxon>Bacteria</taxon>
        <taxon>Bacillati</taxon>
        <taxon>Actinomycetota</taxon>
        <taxon>Actinomycetes</taxon>
        <taxon>Micrococcales</taxon>
        <taxon>Micrococcaceae</taxon>
        <taxon>Paeniglutamicibacter</taxon>
    </lineage>
</organism>
<dbReference type="Pfam" id="PF14155">
    <property type="entry name" value="DUF4307"/>
    <property type="match status" value="1"/>
</dbReference>
<sequence length="133" mass="14534">MSSLTNRYGSPKRRFSKRTRATLILVFLGLGILAALYLAISTHSTVQFKDNSFEVLSPTSTTAVVDISKEAGDTVQCEVRAMNESYAIVGWKTLVVGPTEGNGITTQRFDVRLRTESLATTAGIEECRILKTS</sequence>
<accession>A0ABP9TNK0</accession>
<dbReference type="RefSeq" id="WP_210101738.1">
    <property type="nucleotide sequence ID" value="NZ_BAABLK010000033.1"/>
</dbReference>
<keyword evidence="1" id="KW-0812">Transmembrane</keyword>
<keyword evidence="1" id="KW-1133">Transmembrane helix</keyword>
<dbReference type="EMBL" id="BAABLK010000033">
    <property type="protein sequence ID" value="GAA5227716.1"/>
    <property type="molecule type" value="Genomic_DNA"/>
</dbReference>
<name>A0ABP9TNK0_9MICC</name>
<evidence type="ECO:0000313" key="2">
    <source>
        <dbReference type="EMBL" id="GAA5227716.1"/>
    </source>
</evidence>
<comment type="caution">
    <text evidence="2">The sequence shown here is derived from an EMBL/GenBank/DDBJ whole genome shotgun (WGS) entry which is preliminary data.</text>
</comment>
<gene>
    <name evidence="2" type="ORF">GCM10025778_22490</name>
</gene>
<keyword evidence="3" id="KW-1185">Reference proteome</keyword>
<protein>
    <recommendedName>
        <fullName evidence="4">DUF4307 domain-containing protein</fullName>
    </recommendedName>
</protein>
<reference evidence="3" key="1">
    <citation type="journal article" date="2019" name="Int. J. Syst. Evol. Microbiol.">
        <title>The Global Catalogue of Microorganisms (GCM) 10K type strain sequencing project: providing services to taxonomists for standard genome sequencing and annotation.</title>
        <authorList>
            <consortium name="The Broad Institute Genomics Platform"/>
            <consortium name="The Broad Institute Genome Sequencing Center for Infectious Disease"/>
            <person name="Wu L."/>
            <person name="Ma J."/>
        </authorList>
    </citation>
    <scope>NUCLEOTIDE SEQUENCE [LARGE SCALE GENOMIC DNA]</scope>
    <source>
        <strain evidence="3">JCM 18952</strain>
    </source>
</reference>
<evidence type="ECO:0008006" key="4">
    <source>
        <dbReference type="Google" id="ProtNLM"/>
    </source>
</evidence>